<sequence length="85" mass="9222">MTKNSDGGRDSSSNSECMGRTQVMEVAMMKAVVVGRDYRRRNCGDDVSHRESRYGTKTSQAAILRAGEAACLVPWCFNALSSSIG</sequence>
<keyword evidence="2" id="KW-1185">Reference proteome</keyword>
<name>A0A5B7H912_PORTR</name>
<proteinExistence type="predicted"/>
<dbReference type="AlphaFoldDB" id="A0A5B7H912"/>
<accession>A0A5B7H912</accession>
<evidence type="ECO:0000313" key="1">
    <source>
        <dbReference type="EMBL" id="MPC69181.1"/>
    </source>
</evidence>
<organism evidence="1 2">
    <name type="scientific">Portunus trituberculatus</name>
    <name type="common">Swimming crab</name>
    <name type="synonym">Neptunus trituberculatus</name>
    <dbReference type="NCBI Taxonomy" id="210409"/>
    <lineage>
        <taxon>Eukaryota</taxon>
        <taxon>Metazoa</taxon>
        <taxon>Ecdysozoa</taxon>
        <taxon>Arthropoda</taxon>
        <taxon>Crustacea</taxon>
        <taxon>Multicrustacea</taxon>
        <taxon>Malacostraca</taxon>
        <taxon>Eumalacostraca</taxon>
        <taxon>Eucarida</taxon>
        <taxon>Decapoda</taxon>
        <taxon>Pleocyemata</taxon>
        <taxon>Brachyura</taxon>
        <taxon>Eubrachyura</taxon>
        <taxon>Portunoidea</taxon>
        <taxon>Portunidae</taxon>
        <taxon>Portuninae</taxon>
        <taxon>Portunus</taxon>
    </lineage>
</organism>
<reference evidence="1 2" key="1">
    <citation type="submission" date="2019-05" db="EMBL/GenBank/DDBJ databases">
        <title>Another draft genome of Portunus trituberculatus and its Hox gene families provides insights of decapod evolution.</title>
        <authorList>
            <person name="Jeong J.-H."/>
            <person name="Song I."/>
            <person name="Kim S."/>
            <person name="Choi T."/>
            <person name="Kim D."/>
            <person name="Ryu S."/>
            <person name="Kim W."/>
        </authorList>
    </citation>
    <scope>NUCLEOTIDE SEQUENCE [LARGE SCALE GENOMIC DNA]</scope>
    <source>
        <tissue evidence="1">Muscle</tissue>
    </source>
</reference>
<protein>
    <submittedName>
        <fullName evidence="1">Uncharacterized protein</fullName>
    </submittedName>
</protein>
<gene>
    <name evidence="1" type="ORF">E2C01_063396</name>
</gene>
<dbReference type="EMBL" id="VSRR010028987">
    <property type="protein sequence ID" value="MPC69181.1"/>
    <property type="molecule type" value="Genomic_DNA"/>
</dbReference>
<comment type="caution">
    <text evidence="1">The sequence shown here is derived from an EMBL/GenBank/DDBJ whole genome shotgun (WGS) entry which is preliminary data.</text>
</comment>
<dbReference type="Proteomes" id="UP000324222">
    <property type="component" value="Unassembled WGS sequence"/>
</dbReference>
<evidence type="ECO:0000313" key="2">
    <source>
        <dbReference type="Proteomes" id="UP000324222"/>
    </source>
</evidence>